<evidence type="ECO:0000256" key="1">
    <source>
        <dbReference type="ARBA" id="ARBA00023121"/>
    </source>
</evidence>
<dbReference type="PROSITE" id="PS51482">
    <property type="entry name" value="DEGV"/>
    <property type="match status" value="1"/>
</dbReference>
<dbReference type="InterPro" id="IPR003797">
    <property type="entry name" value="DegV"/>
</dbReference>
<organism evidence="2 3">
    <name type="scientific">Paenibacillus chartarius</name>
    <dbReference type="NCBI Taxonomy" id="747481"/>
    <lineage>
        <taxon>Bacteria</taxon>
        <taxon>Bacillati</taxon>
        <taxon>Bacillota</taxon>
        <taxon>Bacilli</taxon>
        <taxon>Bacillales</taxon>
        <taxon>Paenibacillaceae</taxon>
        <taxon>Paenibacillus</taxon>
    </lineage>
</organism>
<name>A0ABV6DVN8_9BACL</name>
<comment type="caution">
    <text evidence="2">The sequence shown here is derived from an EMBL/GenBank/DDBJ whole genome shotgun (WGS) entry which is preliminary data.</text>
</comment>
<dbReference type="NCBIfam" id="TIGR00762">
    <property type="entry name" value="DegV"/>
    <property type="match status" value="1"/>
</dbReference>
<dbReference type="EMBL" id="JBHLWN010000124">
    <property type="protein sequence ID" value="MFC0216707.1"/>
    <property type="molecule type" value="Genomic_DNA"/>
</dbReference>
<accession>A0ABV6DVN8</accession>
<reference evidence="2 3" key="1">
    <citation type="submission" date="2024-09" db="EMBL/GenBank/DDBJ databases">
        <authorList>
            <person name="Sun Q."/>
            <person name="Mori K."/>
        </authorList>
    </citation>
    <scope>NUCLEOTIDE SEQUENCE [LARGE SCALE GENOMIC DNA]</scope>
    <source>
        <strain evidence="2 3">CCM 7759</strain>
    </source>
</reference>
<sequence length="281" mass="30466">MTICIISDGGADLPTELAAELGIRIVPLTVRFGDEVMPADTGAQAFYNKMRESRELPKTASPSPHDFAAAYRAAGPETDILVLTISSALSSTYQNAVIARDMLLEDQPRNCGSIEVVDSLNASGGLGLLAYRAAKWAGTGMVFDELLQRVKSIVAESKLYVFLETLENVIKGGRLDRARGAVASMLNIKLVMKRSDEGTIEVVDKVRGSQQAIRRMIERIGEVKHDFEKAVLAIAHSNCEEKARKVLADILAVYPFRDVIFTDMGPVIGTYAGEGGILVSY</sequence>
<dbReference type="PANTHER" id="PTHR33434:SF2">
    <property type="entry name" value="FATTY ACID-BINDING PROTEIN TM_1468"/>
    <property type="match status" value="1"/>
</dbReference>
<dbReference type="SUPFAM" id="SSF82549">
    <property type="entry name" value="DAK1/DegV-like"/>
    <property type="match status" value="1"/>
</dbReference>
<gene>
    <name evidence="2" type="ORF">ACFFK0_30370</name>
</gene>
<dbReference type="Proteomes" id="UP001589776">
    <property type="component" value="Unassembled WGS sequence"/>
</dbReference>
<keyword evidence="3" id="KW-1185">Reference proteome</keyword>
<evidence type="ECO:0000313" key="2">
    <source>
        <dbReference type="EMBL" id="MFC0216707.1"/>
    </source>
</evidence>
<dbReference type="InterPro" id="IPR050270">
    <property type="entry name" value="DegV_domain_contain"/>
</dbReference>
<dbReference type="Pfam" id="PF02645">
    <property type="entry name" value="DegV"/>
    <property type="match status" value="1"/>
</dbReference>
<dbReference type="Gene3D" id="3.30.1180.10">
    <property type="match status" value="1"/>
</dbReference>
<dbReference type="InterPro" id="IPR043168">
    <property type="entry name" value="DegV_C"/>
</dbReference>
<protein>
    <submittedName>
        <fullName evidence="2">DegV family protein</fullName>
    </submittedName>
</protein>
<proteinExistence type="predicted"/>
<evidence type="ECO:0000313" key="3">
    <source>
        <dbReference type="Proteomes" id="UP001589776"/>
    </source>
</evidence>
<keyword evidence="1" id="KW-0446">Lipid-binding</keyword>
<dbReference type="RefSeq" id="WP_377475142.1">
    <property type="nucleotide sequence ID" value="NZ_JBHLWN010000124.1"/>
</dbReference>
<dbReference type="Gene3D" id="3.40.50.10170">
    <property type="match status" value="1"/>
</dbReference>
<dbReference type="PANTHER" id="PTHR33434">
    <property type="entry name" value="DEGV DOMAIN-CONTAINING PROTEIN DR_1986-RELATED"/>
    <property type="match status" value="1"/>
</dbReference>